<accession>A0AAX0U784</accession>
<reference evidence="2 3" key="1">
    <citation type="submission" date="2017-11" db="EMBL/GenBank/DDBJ databases">
        <title>Molecular characterization of Burkholderia pseudomallei and closely related isolates from Vietnam.</title>
        <authorList>
            <person name="Ustinov D.V."/>
            <person name="Antonov A.S."/>
            <person name="Avdusheva E.F."/>
            <person name="Shpak I.M."/>
            <person name="Zakharova I.B."/>
            <person name="Thi L.A."/>
            <person name="Teteryatnikova N."/>
            <person name="Lopasteyskaya Y.A."/>
            <person name="Kuzyutina J.A."/>
            <person name="Ngo T.N."/>
            <person name="Victorov D.V."/>
        </authorList>
    </citation>
    <scope>NUCLEOTIDE SEQUENCE [LARGE SCALE GENOMIC DNA]</scope>
    <source>
        <strain evidence="2 3">V1512</strain>
    </source>
</reference>
<sequence length="97" mass="11109">MWTNNRIAFGKEGASRPKHFPSPPRVAFESRLRRDTARRSMGGGSEAAPQFDLINSTTKHTPGSSIPRREAHERPSCPQPCRYRCPEPHNQDRRQEK</sequence>
<dbReference type="EMBL" id="PHRB01000022">
    <property type="protein sequence ID" value="PJO64377.1"/>
    <property type="molecule type" value="Genomic_DNA"/>
</dbReference>
<name>A0AAX0U784_BURPE</name>
<protein>
    <submittedName>
        <fullName evidence="2">Uncharacterized protein</fullName>
    </submittedName>
</protein>
<organism evidence="2 3">
    <name type="scientific">Burkholderia pseudomallei</name>
    <name type="common">Pseudomonas pseudomallei</name>
    <dbReference type="NCBI Taxonomy" id="28450"/>
    <lineage>
        <taxon>Bacteria</taxon>
        <taxon>Pseudomonadati</taxon>
        <taxon>Pseudomonadota</taxon>
        <taxon>Betaproteobacteria</taxon>
        <taxon>Burkholderiales</taxon>
        <taxon>Burkholderiaceae</taxon>
        <taxon>Burkholderia</taxon>
        <taxon>pseudomallei group</taxon>
    </lineage>
</organism>
<evidence type="ECO:0000313" key="3">
    <source>
        <dbReference type="Proteomes" id="UP000231878"/>
    </source>
</evidence>
<feature type="region of interest" description="Disordered" evidence="1">
    <location>
        <begin position="1"/>
        <end position="97"/>
    </location>
</feature>
<dbReference type="AlphaFoldDB" id="A0AAX0U784"/>
<feature type="compositionally biased region" description="Basic and acidic residues" evidence="1">
    <location>
        <begin position="84"/>
        <end position="97"/>
    </location>
</feature>
<evidence type="ECO:0000313" key="2">
    <source>
        <dbReference type="EMBL" id="PJO64377.1"/>
    </source>
</evidence>
<gene>
    <name evidence="2" type="ORF">CWD88_20995</name>
</gene>
<comment type="caution">
    <text evidence="2">The sequence shown here is derived from an EMBL/GenBank/DDBJ whole genome shotgun (WGS) entry which is preliminary data.</text>
</comment>
<proteinExistence type="predicted"/>
<evidence type="ECO:0000256" key="1">
    <source>
        <dbReference type="SAM" id="MobiDB-lite"/>
    </source>
</evidence>
<feature type="compositionally biased region" description="Polar residues" evidence="1">
    <location>
        <begin position="53"/>
        <end position="64"/>
    </location>
</feature>
<feature type="compositionally biased region" description="Basic and acidic residues" evidence="1">
    <location>
        <begin position="28"/>
        <end position="38"/>
    </location>
</feature>
<dbReference type="Proteomes" id="UP000231878">
    <property type="component" value="Unassembled WGS sequence"/>
</dbReference>